<dbReference type="Proteomes" id="UP000218968">
    <property type="component" value="Chromosome"/>
</dbReference>
<keyword evidence="4" id="KW-0964">Secreted</keyword>
<dbReference type="Gene3D" id="1.20.1330.10">
    <property type="entry name" value="f41 fragment of flagellin, N-terminal domain"/>
    <property type="match status" value="2"/>
</dbReference>
<dbReference type="InterPro" id="IPR013384">
    <property type="entry name" value="Flagell_FlgL"/>
</dbReference>
<dbReference type="GO" id="GO:0009424">
    <property type="term" value="C:bacterial-type flagellum hook"/>
    <property type="evidence" value="ECO:0007669"/>
    <property type="project" value="InterPro"/>
</dbReference>
<organism evidence="7 8">
    <name type="scientific">Luteimonas chenhongjianii</name>
    <dbReference type="NCBI Taxonomy" id="2006110"/>
    <lineage>
        <taxon>Bacteria</taxon>
        <taxon>Pseudomonadati</taxon>
        <taxon>Pseudomonadota</taxon>
        <taxon>Gammaproteobacteria</taxon>
        <taxon>Lysobacterales</taxon>
        <taxon>Lysobacteraceae</taxon>
        <taxon>Luteimonas</taxon>
    </lineage>
</organism>
<evidence type="ECO:0000256" key="5">
    <source>
        <dbReference type="ARBA" id="ARBA00023143"/>
    </source>
</evidence>
<dbReference type="GO" id="GO:0005198">
    <property type="term" value="F:structural molecule activity"/>
    <property type="evidence" value="ECO:0007669"/>
    <property type="project" value="InterPro"/>
</dbReference>
<evidence type="ECO:0000256" key="2">
    <source>
        <dbReference type="ARBA" id="ARBA00004613"/>
    </source>
</evidence>
<keyword evidence="7" id="KW-0969">Cilium</keyword>
<dbReference type="KEGG" id="lum:CNR27_09770"/>
<evidence type="ECO:0000313" key="7">
    <source>
        <dbReference type="EMBL" id="ATD67683.1"/>
    </source>
</evidence>
<name>A0A290XF25_9GAMM</name>
<protein>
    <submittedName>
        <fullName evidence="7">Flagellar hook-associated protein 3</fullName>
    </submittedName>
</protein>
<comment type="subcellular location">
    <subcellularLocation>
        <location evidence="1">Bacterial flagellum</location>
    </subcellularLocation>
    <subcellularLocation>
        <location evidence="2">Secreted</location>
    </subcellularLocation>
</comment>
<dbReference type="OrthoDB" id="9768249at2"/>
<dbReference type="Pfam" id="PF00669">
    <property type="entry name" value="Flagellin_N"/>
    <property type="match status" value="1"/>
</dbReference>
<evidence type="ECO:0000259" key="6">
    <source>
        <dbReference type="Pfam" id="PF00669"/>
    </source>
</evidence>
<dbReference type="RefSeq" id="WP_096298342.1">
    <property type="nucleotide sequence ID" value="NZ_CP023406.1"/>
</dbReference>
<dbReference type="InterPro" id="IPR001492">
    <property type="entry name" value="Flagellin"/>
</dbReference>
<feature type="domain" description="Flagellin N-terminal" evidence="6">
    <location>
        <begin position="4"/>
        <end position="141"/>
    </location>
</feature>
<evidence type="ECO:0000313" key="8">
    <source>
        <dbReference type="Proteomes" id="UP000218968"/>
    </source>
</evidence>
<dbReference type="PANTHER" id="PTHR42792">
    <property type="entry name" value="FLAGELLIN"/>
    <property type="match status" value="1"/>
</dbReference>
<dbReference type="SUPFAM" id="SSF64518">
    <property type="entry name" value="Phase 1 flagellin"/>
    <property type="match status" value="1"/>
</dbReference>
<dbReference type="EMBL" id="CP023406">
    <property type="protein sequence ID" value="ATD67683.1"/>
    <property type="molecule type" value="Genomic_DNA"/>
</dbReference>
<keyword evidence="8" id="KW-1185">Reference proteome</keyword>
<dbReference type="PANTHER" id="PTHR42792:SF1">
    <property type="entry name" value="FLAGELLAR HOOK-ASSOCIATED PROTEIN 3"/>
    <property type="match status" value="1"/>
</dbReference>
<reference evidence="8" key="1">
    <citation type="submission" date="2017-09" db="EMBL/GenBank/DDBJ databases">
        <title>Luteimonas liuhanmingii sp.nov., isolated from the intestinal contents of Tibetan Plateau Pika in Yushu, Qinghai Province, China.</title>
        <authorList>
            <person name="Gui Z."/>
        </authorList>
    </citation>
    <scope>NUCLEOTIDE SEQUENCE [LARGE SCALE GENOMIC DNA]</scope>
    <source>
        <strain evidence="8">100111</strain>
    </source>
</reference>
<evidence type="ECO:0000256" key="3">
    <source>
        <dbReference type="ARBA" id="ARBA00005709"/>
    </source>
</evidence>
<keyword evidence="7" id="KW-0966">Cell projection</keyword>
<keyword evidence="7" id="KW-0282">Flagellum</keyword>
<dbReference type="AlphaFoldDB" id="A0A290XF25"/>
<dbReference type="GO" id="GO:0071973">
    <property type="term" value="P:bacterial-type flagellum-dependent cell motility"/>
    <property type="evidence" value="ECO:0007669"/>
    <property type="project" value="InterPro"/>
</dbReference>
<dbReference type="GO" id="GO:0005576">
    <property type="term" value="C:extracellular region"/>
    <property type="evidence" value="ECO:0007669"/>
    <property type="project" value="UniProtKB-SubCell"/>
</dbReference>
<accession>A0A290XF25</accession>
<dbReference type="NCBIfam" id="TIGR02550">
    <property type="entry name" value="flagell_flgL"/>
    <property type="match status" value="1"/>
</dbReference>
<proteinExistence type="inferred from homology"/>
<dbReference type="InterPro" id="IPR001029">
    <property type="entry name" value="Flagellin_N"/>
</dbReference>
<sequence>MTRISTGMRYQQSLTSMQTRQASLAKLQQQLATAMKLNTGKDDPVGAGTVVGLDRAVAELERFGKNSDVVRHRLSMQENVLSQAGDILGRINVLTIQASTGTMSDSDRKTIATEIRSLRDGLLDLSNTADGMGRFLFGGTQDGDPPFARSGAGVAYGGDQTQRQVEVAPQMFAADAKPGSEVFLRVRTGNGRLDAGAALANTGTGQIGSFTLTDAAAWDGGRYQVEFGAGGDYIVRDAGGGAVGTGTYKAGEAIVFAGLQLTITGSPAAGDTFQIGPSETRDVFATLDGLLQALTSTPTTTAERAAQQNALSSALRDISMAENHFIDTRASGGAQLAALDQATELRSALDVTLQTTLSGIRDLDYVDAIGRFNLEKIALEAAQLSFTQMQRLSLFDLMR</sequence>
<comment type="similarity">
    <text evidence="3">Belongs to the bacterial flagellin family.</text>
</comment>
<keyword evidence="5" id="KW-0975">Bacterial flagellum</keyword>
<gene>
    <name evidence="7" type="primary">flgL</name>
    <name evidence="7" type="ORF">CNR27_09770</name>
</gene>
<evidence type="ECO:0000256" key="1">
    <source>
        <dbReference type="ARBA" id="ARBA00004365"/>
    </source>
</evidence>
<evidence type="ECO:0000256" key="4">
    <source>
        <dbReference type="ARBA" id="ARBA00022525"/>
    </source>
</evidence>